<proteinExistence type="predicted"/>
<feature type="transmembrane region" description="Helical" evidence="2">
    <location>
        <begin position="532"/>
        <end position="560"/>
    </location>
</feature>
<evidence type="ECO:0000256" key="2">
    <source>
        <dbReference type="SAM" id="Phobius"/>
    </source>
</evidence>
<evidence type="ECO:0000313" key="4">
    <source>
        <dbReference type="Proteomes" id="UP001295684"/>
    </source>
</evidence>
<reference evidence="3" key="1">
    <citation type="submission" date="2023-07" db="EMBL/GenBank/DDBJ databases">
        <authorList>
            <consortium name="AG Swart"/>
            <person name="Singh M."/>
            <person name="Singh A."/>
            <person name="Seah K."/>
            <person name="Emmerich C."/>
        </authorList>
    </citation>
    <scope>NUCLEOTIDE SEQUENCE</scope>
    <source>
        <strain evidence="3">DP1</strain>
    </source>
</reference>
<comment type="caution">
    <text evidence="3">The sequence shown here is derived from an EMBL/GenBank/DDBJ whole genome shotgun (WGS) entry which is preliminary data.</text>
</comment>
<accession>A0AAD1U4H3</accession>
<protein>
    <submittedName>
        <fullName evidence="3">Uncharacterized protein</fullName>
    </submittedName>
</protein>
<organism evidence="3 4">
    <name type="scientific">Euplotes crassus</name>
    <dbReference type="NCBI Taxonomy" id="5936"/>
    <lineage>
        <taxon>Eukaryota</taxon>
        <taxon>Sar</taxon>
        <taxon>Alveolata</taxon>
        <taxon>Ciliophora</taxon>
        <taxon>Intramacronucleata</taxon>
        <taxon>Spirotrichea</taxon>
        <taxon>Hypotrichia</taxon>
        <taxon>Euplotida</taxon>
        <taxon>Euplotidae</taxon>
        <taxon>Moneuplotes</taxon>
    </lineage>
</organism>
<dbReference type="Proteomes" id="UP001295684">
    <property type="component" value="Unassembled WGS sequence"/>
</dbReference>
<keyword evidence="2" id="KW-1133">Transmembrane helix</keyword>
<keyword evidence="4" id="KW-1185">Reference proteome</keyword>
<feature type="region of interest" description="Disordered" evidence="1">
    <location>
        <begin position="156"/>
        <end position="198"/>
    </location>
</feature>
<feature type="compositionally biased region" description="Low complexity" evidence="1">
    <location>
        <begin position="160"/>
        <end position="189"/>
    </location>
</feature>
<feature type="transmembrane region" description="Helical" evidence="2">
    <location>
        <begin position="205"/>
        <end position="224"/>
    </location>
</feature>
<keyword evidence="2" id="KW-0812">Transmembrane</keyword>
<dbReference type="AlphaFoldDB" id="A0AAD1U4H3"/>
<feature type="transmembrane region" description="Helical" evidence="2">
    <location>
        <begin position="572"/>
        <end position="594"/>
    </location>
</feature>
<sequence length="617" mass="68147">MVGKFVVMMCINTAKSDYTLTSDTSSLETFGYVLRCSSSCTSISSIYLSLYYSGTAAFSNSDGRFDTTGGTSIKSSLAKTNTSDDTTDASAPTVTFHYTSISKATLAADFKLPNKDETYYYKCFSDFNRLTPISDLVYSNVETGLSTSTNSVTNALLGLTPTTPSTSPTTPSTSPSTPSTPSSSGTTTSDQTTEEEKDMRKIAEVSTLVALAIVAILAVIIALVKGIPLTSLWMVIDQIQMIILVMLVNNSTTLEFEKFLNRVGFIMVNFNFMKIQEIPYVEELTEWLDYGIVSKKLDNVGIKSQSHLFNNFSLAVILSVIVLIHIIFKTAVCFKDENHSNALVKYGTILRTKGRSFISNSVYMRFIMLTFMTVIFAAAISIREFRFSKTAMVLSHLSAWMLLTASAGFIGTLFFLYYFTRTDFDPNQKSFVKEIFSGLRNTKTSRLLPFVSTLRKLLNIVAVVFISMEGERTYALVLLISIQVVYLAFMILVRPFFLVFNNCLKIICESFQFIIMVYMAGMESESDWPKGAIKGFMAILIINAVAIIGIVTCFTVLHVVGLLSQGSAGNNIVAFALKIICGTYLISHFGFPTVGDYIEASRSILEFLYSLNLSFSA</sequence>
<feature type="transmembrane region" description="Helical" evidence="2">
    <location>
        <begin position="308"/>
        <end position="328"/>
    </location>
</feature>
<evidence type="ECO:0000313" key="3">
    <source>
        <dbReference type="EMBL" id="CAI2360011.1"/>
    </source>
</evidence>
<feature type="transmembrane region" description="Helical" evidence="2">
    <location>
        <begin position="362"/>
        <end position="382"/>
    </location>
</feature>
<gene>
    <name evidence="3" type="ORF">ECRASSUSDP1_LOCUS1306</name>
</gene>
<dbReference type="EMBL" id="CAMPGE010001233">
    <property type="protein sequence ID" value="CAI2360011.1"/>
    <property type="molecule type" value="Genomic_DNA"/>
</dbReference>
<keyword evidence="2" id="KW-0472">Membrane</keyword>
<feature type="transmembrane region" description="Helical" evidence="2">
    <location>
        <begin position="473"/>
        <end position="493"/>
    </location>
</feature>
<feature type="transmembrane region" description="Helical" evidence="2">
    <location>
        <begin position="447"/>
        <end position="466"/>
    </location>
</feature>
<name>A0AAD1U4H3_EUPCR</name>
<evidence type="ECO:0000256" key="1">
    <source>
        <dbReference type="SAM" id="MobiDB-lite"/>
    </source>
</evidence>
<feature type="transmembrane region" description="Helical" evidence="2">
    <location>
        <begin position="394"/>
        <end position="419"/>
    </location>
</feature>